<dbReference type="InterPro" id="IPR007627">
    <property type="entry name" value="RNA_pol_sigma70_r2"/>
</dbReference>
<dbReference type="Gene3D" id="1.10.1740.10">
    <property type="match status" value="1"/>
</dbReference>
<dbReference type="EMBL" id="JACEFB010000005">
    <property type="protein sequence ID" value="MBA2226275.1"/>
    <property type="molecule type" value="Genomic_DNA"/>
</dbReference>
<dbReference type="InterPro" id="IPR036388">
    <property type="entry name" value="WH-like_DNA-bd_sf"/>
</dbReference>
<keyword evidence="8" id="KW-1185">Reference proteome</keyword>
<dbReference type="RefSeq" id="WP_194537715.1">
    <property type="nucleotide sequence ID" value="NZ_JACEFB010000005.1"/>
</dbReference>
<evidence type="ECO:0000313" key="7">
    <source>
        <dbReference type="EMBL" id="MBA2226275.1"/>
    </source>
</evidence>
<dbReference type="SUPFAM" id="SSF88659">
    <property type="entry name" value="Sigma3 and sigma4 domains of RNA polymerase sigma factors"/>
    <property type="match status" value="1"/>
</dbReference>
<dbReference type="InterPro" id="IPR013324">
    <property type="entry name" value="RNA_pol_sigma_r3/r4-like"/>
</dbReference>
<dbReference type="PANTHER" id="PTHR43133:SF62">
    <property type="entry name" value="RNA POLYMERASE SIGMA FACTOR SIGZ"/>
    <property type="match status" value="1"/>
</dbReference>
<dbReference type="PANTHER" id="PTHR43133">
    <property type="entry name" value="RNA POLYMERASE ECF-TYPE SIGMA FACTO"/>
    <property type="match status" value="1"/>
</dbReference>
<dbReference type="InterPro" id="IPR014284">
    <property type="entry name" value="RNA_pol_sigma-70_dom"/>
</dbReference>
<feature type="domain" description="RNA polymerase sigma factor 70 region 4 type 2" evidence="6">
    <location>
        <begin position="120"/>
        <end position="171"/>
    </location>
</feature>
<evidence type="ECO:0000256" key="2">
    <source>
        <dbReference type="ARBA" id="ARBA00023015"/>
    </source>
</evidence>
<dbReference type="InterPro" id="IPR039425">
    <property type="entry name" value="RNA_pol_sigma-70-like"/>
</dbReference>
<dbReference type="SUPFAM" id="SSF88946">
    <property type="entry name" value="Sigma2 domain of RNA polymerase sigma factors"/>
    <property type="match status" value="1"/>
</dbReference>
<dbReference type="CDD" id="cd06171">
    <property type="entry name" value="Sigma70_r4"/>
    <property type="match status" value="1"/>
</dbReference>
<evidence type="ECO:0000259" key="6">
    <source>
        <dbReference type="Pfam" id="PF08281"/>
    </source>
</evidence>
<dbReference type="GO" id="GO:0003677">
    <property type="term" value="F:DNA binding"/>
    <property type="evidence" value="ECO:0007669"/>
    <property type="project" value="InterPro"/>
</dbReference>
<proteinExistence type="inferred from homology"/>
<organism evidence="7 8">
    <name type="scientific">Thermogemmata fonticola</name>
    <dbReference type="NCBI Taxonomy" id="2755323"/>
    <lineage>
        <taxon>Bacteria</taxon>
        <taxon>Pseudomonadati</taxon>
        <taxon>Planctomycetota</taxon>
        <taxon>Planctomycetia</taxon>
        <taxon>Gemmatales</taxon>
        <taxon>Gemmataceae</taxon>
        <taxon>Thermogemmata</taxon>
    </lineage>
</organism>
<evidence type="ECO:0000313" key="8">
    <source>
        <dbReference type="Proteomes" id="UP000542342"/>
    </source>
</evidence>
<name>A0A7V8VDY7_9BACT</name>
<dbReference type="AlphaFoldDB" id="A0A7V8VDY7"/>
<dbReference type="NCBIfam" id="TIGR02937">
    <property type="entry name" value="sigma70-ECF"/>
    <property type="match status" value="1"/>
</dbReference>
<dbReference type="GO" id="GO:0016987">
    <property type="term" value="F:sigma factor activity"/>
    <property type="evidence" value="ECO:0007669"/>
    <property type="project" value="UniProtKB-KW"/>
</dbReference>
<dbReference type="Pfam" id="PF08281">
    <property type="entry name" value="Sigma70_r4_2"/>
    <property type="match status" value="1"/>
</dbReference>
<feature type="domain" description="RNA polymerase sigma-70 region 2" evidence="5">
    <location>
        <begin position="25"/>
        <end position="90"/>
    </location>
</feature>
<reference evidence="7 8" key="1">
    <citation type="submission" date="2020-07" db="EMBL/GenBank/DDBJ databases">
        <title>Thermogemmata thermophila gen. nov., sp. nov., a novel moderate thermophilic planctomycete from a Kamchatka hot spring.</title>
        <authorList>
            <person name="Elcheninov A.G."/>
            <person name="Podosokorskaya O.A."/>
            <person name="Kovaleva O.L."/>
            <person name="Novikov A."/>
            <person name="Bonch-Osmolovskaya E.A."/>
            <person name="Toshchakov S.V."/>
            <person name="Kublanov I.V."/>
        </authorList>
    </citation>
    <scope>NUCLEOTIDE SEQUENCE [LARGE SCALE GENOMIC DNA]</scope>
    <source>
        <strain evidence="7 8">2918</strain>
    </source>
</reference>
<protein>
    <submittedName>
        <fullName evidence="7">Sigma-70 family RNA polymerase sigma factor</fullName>
    </submittedName>
</protein>
<evidence type="ECO:0000259" key="5">
    <source>
        <dbReference type="Pfam" id="PF04542"/>
    </source>
</evidence>
<dbReference type="Gene3D" id="1.10.10.10">
    <property type="entry name" value="Winged helix-like DNA-binding domain superfamily/Winged helix DNA-binding domain"/>
    <property type="match status" value="1"/>
</dbReference>
<keyword evidence="2" id="KW-0805">Transcription regulation</keyword>
<dbReference type="Pfam" id="PF04542">
    <property type="entry name" value="Sigma70_r2"/>
    <property type="match status" value="1"/>
</dbReference>
<sequence>MTPPTDAELVERFVRQREAAALEELLRRYEEPLFRFLYGVLRDHHAAEDVLQETFVQALRSLEGVRPEGIRGWLFTVAHQQAALWKRRRRNWPALLAEDVDLPSTAAPEAELEQAEESVWIRQSLRLLPVVQQEALHARYYEGKKFREIAASLGCPLGTVLARLHAGLKKLRQMWEERHGR</sequence>
<dbReference type="Proteomes" id="UP000542342">
    <property type="component" value="Unassembled WGS sequence"/>
</dbReference>
<evidence type="ECO:0000256" key="3">
    <source>
        <dbReference type="ARBA" id="ARBA00023082"/>
    </source>
</evidence>
<dbReference type="GO" id="GO:0006352">
    <property type="term" value="P:DNA-templated transcription initiation"/>
    <property type="evidence" value="ECO:0007669"/>
    <property type="project" value="InterPro"/>
</dbReference>
<dbReference type="InterPro" id="IPR013249">
    <property type="entry name" value="RNA_pol_sigma70_r4_t2"/>
</dbReference>
<keyword evidence="3" id="KW-0731">Sigma factor</keyword>
<dbReference type="InterPro" id="IPR013325">
    <property type="entry name" value="RNA_pol_sigma_r2"/>
</dbReference>
<accession>A0A7V8VDY7</accession>
<keyword evidence="4" id="KW-0804">Transcription</keyword>
<comment type="caution">
    <text evidence="7">The sequence shown here is derived from an EMBL/GenBank/DDBJ whole genome shotgun (WGS) entry which is preliminary data.</text>
</comment>
<gene>
    <name evidence="7" type="ORF">H0921_08905</name>
</gene>
<comment type="similarity">
    <text evidence="1">Belongs to the sigma-70 factor family. ECF subfamily.</text>
</comment>
<evidence type="ECO:0000256" key="1">
    <source>
        <dbReference type="ARBA" id="ARBA00010641"/>
    </source>
</evidence>
<evidence type="ECO:0000256" key="4">
    <source>
        <dbReference type="ARBA" id="ARBA00023163"/>
    </source>
</evidence>